<dbReference type="GO" id="GO:0006508">
    <property type="term" value="P:proteolysis"/>
    <property type="evidence" value="ECO:0007669"/>
    <property type="project" value="InterPro"/>
</dbReference>
<dbReference type="GO" id="GO:0008234">
    <property type="term" value="F:cysteine-type peptidase activity"/>
    <property type="evidence" value="ECO:0007669"/>
    <property type="project" value="InterPro"/>
</dbReference>
<evidence type="ECO:0000313" key="4">
    <source>
        <dbReference type="Proteomes" id="UP000051035"/>
    </source>
</evidence>
<dbReference type="Proteomes" id="UP000051035">
    <property type="component" value="Unassembled WGS sequence"/>
</dbReference>
<dbReference type="EMBL" id="LJVA01000122">
    <property type="protein sequence ID" value="KPL07482.1"/>
    <property type="molecule type" value="Genomic_DNA"/>
</dbReference>
<dbReference type="SUPFAM" id="SSF52129">
    <property type="entry name" value="Caspase-like"/>
    <property type="match status" value="1"/>
</dbReference>
<reference evidence="3 4" key="1">
    <citation type="journal article" date="2015" name="Microbiome">
        <title>Genomic resolution of linkages in carbon, nitrogen, and sulfur cycling among widespread estuary sediment bacteria.</title>
        <authorList>
            <person name="Baker B.J."/>
            <person name="Lazar C.S."/>
            <person name="Teske A.P."/>
            <person name="Dick G.J."/>
        </authorList>
    </citation>
    <scope>NUCLEOTIDE SEQUENCE [LARGE SCALE GENOMIC DNA]</scope>
    <source>
        <strain evidence="3">SM1_40</strain>
    </source>
</reference>
<gene>
    <name evidence="3" type="ORF">AMJ71_08910</name>
</gene>
<sequence length="854" mass="92910">WVRDLLLENGYAEVDTVFYPPTTSPDLIQASINEGVGIVNYRGWADASGWHFPEFYVDDLYGLSNGFKLPIMTSIVCATGDFENSHNGYVDCFGEIWLKAGTQLNPKGGASFIGCSYLHSRTAPNNAIDAGIYWGLFAEDVTALGPMMLCGKMTLYNSFPEDRLPGGSVEMYFYTYNILGDPSLDVWTSIPEALSVVHPDTIPLGSNVVPVQVNDAGGPVEGAWVCVYREGETRAVRRTDESGVIELEISPPSGSSLAITVTGHNALPYQGAIEVEQEEYFVGYESHAIDDDGLGESQGNGDGEVNPGETIELLVTLKNSGTQPVQGVSATISTDDEWVTVTDSLEDYGDIPAGASLLCADDFGFSVDPACTSGHLLRFDLEVEDGAQRSWSSLIEIFVGSSRLRYVGISVDDIGQPNPNGYLDPGEEVELSIDLLNSGLADALGVEGVLRLVEEGFTVIDSTGTFGTIAVGDTVDNVGDPFIVSASDTLSDGYWTQAYLALTTSEGWSELVQFVLYLSEPQPSLFTGPDPYGYFAYDTEDQAFGECPTYAWVEIDTAFGGSGTDLGLHDDWTVTVDLPFGFTFYGATYTRLSICSNGWLSLDDTNWIGFRNWDIANPLGPKTLIDAYWDDLDPDSAGGVFSYHDTQNGRFIVEWSRVYNNQTETFDTFEAILYDPAAWPTATGDGEILFQYHTIDDPTTSTIGIERRNVGIEYLYNGQAPPTATTIGESVAVKFTTDPPFALPVDVEGETDPSLLPRTFALSQPVPNPSRGQATIAFALPRGDERGRDHVSIKVYNMQGQLVRNLTQGRVEPGYHTVLWDGRDAAGRPVASGLYFCRMEVGDFRAARKIVLLR</sequence>
<dbReference type="InterPro" id="IPR001769">
    <property type="entry name" value="Gingipain"/>
</dbReference>
<dbReference type="AlphaFoldDB" id="A0A0S8JCY1"/>
<evidence type="ECO:0008006" key="5">
    <source>
        <dbReference type="Google" id="ProtNLM"/>
    </source>
</evidence>
<dbReference type="InterPro" id="IPR029030">
    <property type="entry name" value="Caspase-like_dom_sf"/>
</dbReference>
<accession>A0A0S8JCY1</accession>
<name>A0A0S8JCY1_UNCT6</name>
<dbReference type="Pfam" id="PF13860">
    <property type="entry name" value="FlgD_ig"/>
    <property type="match status" value="1"/>
</dbReference>
<feature type="domain" description="FlgD/Vpr Ig-like" evidence="2">
    <location>
        <begin position="789"/>
        <end position="839"/>
    </location>
</feature>
<proteinExistence type="predicted"/>
<evidence type="ECO:0000313" key="3">
    <source>
        <dbReference type="EMBL" id="KPL07482.1"/>
    </source>
</evidence>
<dbReference type="Gene3D" id="2.60.40.4070">
    <property type="match status" value="1"/>
</dbReference>
<feature type="domain" description="Gingipain" evidence="1">
    <location>
        <begin position="19"/>
        <end position="185"/>
    </location>
</feature>
<dbReference type="InterPro" id="IPR013783">
    <property type="entry name" value="Ig-like_fold"/>
</dbReference>
<evidence type="ECO:0000259" key="2">
    <source>
        <dbReference type="Pfam" id="PF13860"/>
    </source>
</evidence>
<dbReference type="Gene3D" id="3.40.50.1460">
    <property type="match status" value="1"/>
</dbReference>
<feature type="non-terminal residue" evidence="3">
    <location>
        <position position="1"/>
    </location>
</feature>
<evidence type="ECO:0000259" key="1">
    <source>
        <dbReference type="Pfam" id="PF01364"/>
    </source>
</evidence>
<dbReference type="Gene3D" id="2.60.40.10">
    <property type="entry name" value="Immunoglobulins"/>
    <property type="match status" value="1"/>
</dbReference>
<dbReference type="Pfam" id="PF01364">
    <property type="entry name" value="Peptidase_C25"/>
    <property type="match status" value="1"/>
</dbReference>
<protein>
    <recommendedName>
        <fullName evidence="5">Gingipain domain-containing protein</fullName>
    </recommendedName>
</protein>
<dbReference type="InterPro" id="IPR025965">
    <property type="entry name" value="FlgD/Vpr_Ig-like"/>
</dbReference>
<comment type="caution">
    <text evidence="3">The sequence shown here is derived from an EMBL/GenBank/DDBJ whole genome shotgun (WGS) entry which is preliminary data.</text>
</comment>
<organism evidence="3 4">
    <name type="scientific">candidate division TA06 bacterium SM1_40</name>
    <dbReference type="NCBI Taxonomy" id="1703773"/>
    <lineage>
        <taxon>Bacteria</taxon>
        <taxon>Bacteria division TA06</taxon>
    </lineage>
</organism>